<protein>
    <submittedName>
        <fullName evidence="1">Glutaredoxin family protein</fullName>
    </submittedName>
</protein>
<dbReference type="RefSeq" id="WP_131444513.1">
    <property type="nucleotide sequence ID" value="NZ_SJZB01000007.1"/>
</dbReference>
<evidence type="ECO:0000313" key="1">
    <source>
        <dbReference type="EMBL" id="TCJ19517.1"/>
    </source>
</evidence>
<dbReference type="InterPro" id="IPR036249">
    <property type="entry name" value="Thioredoxin-like_sf"/>
</dbReference>
<dbReference type="AlphaFoldDB" id="A0A4R1BQF9"/>
<dbReference type="OrthoDB" id="8779161at2"/>
<comment type="caution">
    <text evidence="1">The sequence shown here is derived from an EMBL/GenBank/DDBJ whole genome shotgun (WGS) entry which is preliminary data.</text>
</comment>
<dbReference type="Proteomes" id="UP000295443">
    <property type="component" value="Unassembled WGS sequence"/>
</dbReference>
<evidence type="ECO:0000313" key="2">
    <source>
        <dbReference type="Proteomes" id="UP000295443"/>
    </source>
</evidence>
<dbReference type="InterPro" id="IPR008554">
    <property type="entry name" value="Glutaredoxin-like"/>
</dbReference>
<dbReference type="Gene3D" id="3.40.30.10">
    <property type="entry name" value="Glutaredoxin"/>
    <property type="match status" value="1"/>
</dbReference>
<dbReference type="Pfam" id="PF05768">
    <property type="entry name" value="Glrx-like"/>
    <property type="match status" value="1"/>
</dbReference>
<dbReference type="EMBL" id="SJZB01000007">
    <property type="protein sequence ID" value="TCJ19517.1"/>
    <property type="molecule type" value="Genomic_DNA"/>
</dbReference>
<accession>A0A4R1BQF9</accession>
<name>A0A4R1BQF9_9PROT</name>
<organism evidence="1 2">
    <name type="scientific">Parasulfuritortus cantonensis</name>
    <dbReference type="NCBI Taxonomy" id="2528202"/>
    <lineage>
        <taxon>Bacteria</taxon>
        <taxon>Pseudomonadati</taxon>
        <taxon>Pseudomonadota</taxon>
        <taxon>Betaproteobacteria</taxon>
        <taxon>Nitrosomonadales</taxon>
        <taxon>Thiobacillaceae</taxon>
        <taxon>Parasulfuritortus</taxon>
    </lineage>
</organism>
<proteinExistence type="predicted"/>
<dbReference type="SUPFAM" id="SSF52833">
    <property type="entry name" value="Thioredoxin-like"/>
    <property type="match status" value="1"/>
</dbReference>
<reference evidence="1 2" key="1">
    <citation type="submission" date="2019-03" db="EMBL/GenBank/DDBJ databases">
        <title>Genome sequence of Thiobacillaceae bacterium LSR1, a sulfur-oxidizing bacterium isolated from freshwater sediment.</title>
        <authorList>
            <person name="Li S."/>
        </authorList>
    </citation>
    <scope>NUCLEOTIDE SEQUENCE [LARGE SCALE GENOMIC DNA]</scope>
    <source>
        <strain evidence="1 2">LSR1</strain>
    </source>
</reference>
<gene>
    <name evidence="1" type="ORF">EZJ19_01380</name>
</gene>
<keyword evidence="2" id="KW-1185">Reference proteome</keyword>
<sequence>MTELVLYTRAGCHLCDEMKAGLVALAPTLEFTLREVEVGWDGEVAERYGQLLPVLELAGRELCRYFLDPDAVRAALA</sequence>